<comment type="caution">
    <text evidence="2">The sequence shown here is derived from an EMBL/GenBank/DDBJ whole genome shotgun (WGS) entry which is preliminary data.</text>
</comment>
<dbReference type="Proteomes" id="UP000276133">
    <property type="component" value="Unassembled WGS sequence"/>
</dbReference>
<protein>
    <submittedName>
        <fullName evidence="2">Uncharacterized protein</fullName>
    </submittedName>
</protein>
<dbReference type="EMBL" id="REGN01013291">
    <property type="protein sequence ID" value="RMZ94111.1"/>
    <property type="molecule type" value="Genomic_DNA"/>
</dbReference>
<proteinExistence type="predicted"/>
<name>A0A3M7P4T9_BRAPC</name>
<keyword evidence="1" id="KW-0732">Signal</keyword>
<dbReference type="AlphaFoldDB" id="A0A3M7P4T9"/>
<evidence type="ECO:0000256" key="1">
    <source>
        <dbReference type="SAM" id="SignalP"/>
    </source>
</evidence>
<gene>
    <name evidence="2" type="ORF">BpHYR1_040604</name>
</gene>
<accession>A0A3M7P4T9</accession>
<feature type="signal peptide" evidence="1">
    <location>
        <begin position="1"/>
        <end position="18"/>
    </location>
</feature>
<keyword evidence="3" id="KW-1185">Reference proteome</keyword>
<evidence type="ECO:0000313" key="3">
    <source>
        <dbReference type="Proteomes" id="UP000276133"/>
    </source>
</evidence>
<sequence length="93" mass="10835">MLIRKLIFAAFIIDYLTTQTYNELNMNERVGENNSDLSSLALRPKIKKKINRQSNITLEEDQIFVQATSLNIGWKQERLEHIHHNAIGFCDFA</sequence>
<organism evidence="2 3">
    <name type="scientific">Brachionus plicatilis</name>
    <name type="common">Marine rotifer</name>
    <name type="synonym">Brachionus muelleri</name>
    <dbReference type="NCBI Taxonomy" id="10195"/>
    <lineage>
        <taxon>Eukaryota</taxon>
        <taxon>Metazoa</taxon>
        <taxon>Spiralia</taxon>
        <taxon>Gnathifera</taxon>
        <taxon>Rotifera</taxon>
        <taxon>Eurotatoria</taxon>
        <taxon>Monogononta</taxon>
        <taxon>Pseudotrocha</taxon>
        <taxon>Ploima</taxon>
        <taxon>Brachionidae</taxon>
        <taxon>Brachionus</taxon>
    </lineage>
</organism>
<evidence type="ECO:0000313" key="2">
    <source>
        <dbReference type="EMBL" id="RMZ94111.1"/>
    </source>
</evidence>
<reference evidence="2 3" key="1">
    <citation type="journal article" date="2018" name="Sci. Rep.">
        <title>Genomic signatures of local adaptation to the degree of environmental predictability in rotifers.</title>
        <authorList>
            <person name="Franch-Gras L."/>
            <person name="Hahn C."/>
            <person name="Garcia-Roger E.M."/>
            <person name="Carmona M.J."/>
            <person name="Serra M."/>
            <person name="Gomez A."/>
        </authorList>
    </citation>
    <scope>NUCLEOTIDE SEQUENCE [LARGE SCALE GENOMIC DNA]</scope>
    <source>
        <strain evidence="2">HYR1</strain>
    </source>
</reference>
<feature type="chain" id="PRO_5017993785" evidence="1">
    <location>
        <begin position="19"/>
        <end position="93"/>
    </location>
</feature>